<organism evidence="1 2">
    <name type="scientific">Amycolatopsis eburnea</name>
    <dbReference type="NCBI Taxonomy" id="2267691"/>
    <lineage>
        <taxon>Bacteria</taxon>
        <taxon>Bacillati</taxon>
        <taxon>Actinomycetota</taxon>
        <taxon>Actinomycetes</taxon>
        <taxon>Pseudonocardiales</taxon>
        <taxon>Pseudonocardiaceae</taxon>
        <taxon>Amycolatopsis</taxon>
    </lineage>
</organism>
<proteinExistence type="predicted"/>
<dbReference type="EMBL" id="RSEC01000053">
    <property type="protein sequence ID" value="RSD15495.1"/>
    <property type="molecule type" value="Genomic_DNA"/>
</dbReference>
<reference evidence="1 2" key="1">
    <citation type="submission" date="2018-12" db="EMBL/GenBank/DDBJ databases">
        <title>Amycolatopsis eburnea sp. nov. actinomycete associate with arbuscular mycorrhiza fungal spore.</title>
        <authorList>
            <person name="Lumyong S."/>
            <person name="Chaiya L."/>
        </authorList>
    </citation>
    <scope>NUCLEOTIDE SEQUENCE [LARGE SCALE GENOMIC DNA]</scope>
    <source>
        <strain evidence="1 2">GLM-1</strain>
    </source>
</reference>
<dbReference type="InterPro" id="IPR034660">
    <property type="entry name" value="DinB/YfiT-like"/>
</dbReference>
<dbReference type="SUPFAM" id="SSF109854">
    <property type="entry name" value="DinB/YfiT-like putative metalloenzymes"/>
    <property type="match status" value="1"/>
</dbReference>
<keyword evidence="2" id="KW-1185">Reference proteome</keyword>
<dbReference type="OrthoDB" id="2363925at2"/>
<dbReference type="AlphaFoldDB" id="A0A427T723"/>
<dbReference type="RefSeq" id="WP_125312127.1">
    <property type="nucleotide sequence ID" value="NZ_RSEC01000053.1"/>
</dbReference>
<comment type="caution">
    <text evidence="1">The sequence shown here is derived from an EMBL/GenBank/DDBJ whole genome shotgun (WGS) entry which is preliminary data.</text>
</comment>
<gene>
    <name evidence="1" type="ORF">EIY87_24330</name>
</gene>
<sequence>MNVAELLVDGFSRVQGTVHAAVEGLTAEQLRARLDDEANSIAWLVWHLTRVQDDHVADVAGTEQVWTGQDWLSRFGLPFPAGDTGYGHRPADVEAVRVDKPDLLTGYYDAVHEQTVRYVTGLDDAALDRVVDEAWDPPVTLGVRLISVLDDDIQHAGQAMFLRGVLERQAS</sequence>
<accession>A0A427T723</accession>
<dbReference type="Proteomes" id="UP000267081">
    <property type="component" value="Unassembled WGS sequence"/>
</dbReference>
<protein>
    <submittedName>
        <fullName evidence="1">DUF664 domain-containing protein</fullName>
    </submittedName>
</protein>
<evidence type="ECO:0000313" key="1">
    <source>
        <dbReference type="EMBL" id="RSD15495.1"/>
    </source>
</evidence>
<dbReference type="Pfam" id="PF04978">
    <property type="entry name" value="MST"/>
    <property type="match status" value="1"/>
</dbReference>
<dbReference type="Gene3D" id="1.20.120.450">
    <property type="entry name" value="dinb family like domain"/>
    <property type="match status" value="1"/>
</dbReference>
<evidence type="ECO:0000313" key="2">
    <source>
        <dbReference type="Proteomes" id="UP000267081"/>
    </source>
</evidence>
<dbReference type="InterPro" id="IPR007061">
    <property type="entry name" value="MST-like"/>
</dbReference>
<dbReference type="NCBIfam" id="NF047843">
    <property type="entry name" value="MST_Rv0443"/>
    <property type="match status" value="1"/>
</dbReference>
<name>A0A427T723_9PSEU</name>